<sequence length="155" mass="17945">MERNRAKFGVVCDNGMRDKVLEYQLRTKLGHDTRSSSNELVVGQSVRVKTPGIVEKGKSQWSEPRKIVKILRNAVKLDDRKVWNVRRISICREGNIDVKRGNESLDECSWYLFGDECVPVKTMSSREMDVNVEEVVRRGARDRRAPIYLNDYVTN</sequence>
<dbReference type="Proteomes" id="UP001066276">
    <property type="component" value="Chromosome 7"/>
</dbReference>
<gene>
    <name evidence="1" type="ORF">NDU88_000761</name>
</gene>
<keyword evidence="2" id="KW-1185">Reference proteome</keyword>
<proteinExistence type="predicted"/>
<reference evidence="1" key="1">
    <citation type="journal article" date="2022" name="bioRxiv">
        <title>Sequencing and chromosome-scale assembly of the giantPleurodeles waltlgenome.</title>
        <authorList>
            <person name="Brown T."/>
            <person name="Elewa A."/>
            <person name="Iarovenko S."/>
            <person name="Subramanian E."/>
            <person name="Araus A.J."/>
            <person name="Petzold A."/>
            <person name="Susuki M."/>
            <person name="Suzuki K.-i.T."/>
            <person name="Hayashi T."/>
            <person name="Toyoda A."/>
            <person name="Oliveira C."/>
            <person name="Osipova E."/>
            <person name="Leigh N.D."/>
            <person name="Simon A."/>
            <person name="Yun M.H."/>
        </authorList>
    </citation>
    <scope>NUCLEOTIDE SEQUENCE</scope>
    <source>
        <strain evidence="1">20211129_DDA</strain>
        <tissue evidence="1">Liver</tissue>
    </source>
</reference>
<name>A0AAV7P1V2_PLEWA</name>
<comment type="caution">
    <text evidence="1">The sequence shown here is derived from an EMBL/GenBank/DDBJ whole genome shotgun (WGS) entry which is preliminary data.</text>
</comment>
<dbReference type="EMBL" id="JANPWB010000011">
    <property type="protein sequence ID" value="KAJ1122265.1"/>
    <property type="molecule type" value="Genomic_DNA"/>
</dbReference>
<evidence type="ECO:0000313" key="1">
    <source>
        <dbReference type="EMBL" id="KAJ1122265.1"/>
    </source>
</evidence>
<evidence type="ECO:0000313" key="2">
    <source>
        <dbReference type="Proteomes" id="UP001066276"/>
    </source>
</evidence>
<dbReference type="AlphaFoldDB" id="A0AAV7P1V2"/>
<organism evidence="1 2">
    <name type="scientific">Pleurodeles waltl</name>
    <name type="common">Iberian ribbed newt</name>
    <dbReference type="NCBI Taxonomy" id="8319"/>
    <lineage>
        <taxon>Eukaryota</taxon>
        <taxon>Metazoa</taxon>
        <taxon>Chordata</taxon>
        <taxon>Craniata</taxon>
        <taxon>Vertebrata</taxon>
        <taxon>Euteleostomi</taxon>
        <taxon>Amphibia</taxon>
        <taxon>Batrachia</taxon>
        <taxon>Caudata</taxon>
        <taxon>Salamandroidea</taxon>
        <taxon>Salamandridae</taxon>
        <taxon>Pleurodelinae</taxon>
        <taxon>Pleurodeles</taxon>
    </lineage>
</organism>
<protein>
    <submittedName>
        <fullName evidence="1">Uncharacterized protein</fullName>
    </submittedName>
</protein>
<accession>A0AAV7P1V2</accession>